<protein>
    <submittedName>
        <fullName evidence="1">Uncharacterized protein</fullName>
    </submittedName>
</protein>
<evidence type="ECO:0000313" key="2">
    <source>
        <dbReference type="Proteomes" id="UP000000495"/>
    </source>
</evidence>
<keyword evidence="2" id="KW-1185">Reference proteome</keyword>
<evidence type="ECO:0000313" key="1">
    <source>
        <dbReference type="EMBL" id="CCB87421.1"/>
    </source>
</evidence>
<name>F8L2A8_PARAV</name>
<dbReference type="AlphaFoldDB" id="F8L2A8"/>
<gene>
    <name evidence="1" type="ordered locus">PUV_24710</name>
</gene>
<dbReference type="HOGENOM" id="CLU_3237103_0_0_0"/>
<reference evidence="1 2" key="2">
    <citation type="journal article" date="2011" name="Mol. Biol. Evol.">
        <title>Unity in variety--the pan-genome of the Chlamydiae.</title>
        <authorList>
            <person name="Collingro A."/>
            <person name="Tischler P."/>
            <person name="Weinmaier T."/>
            <person name="Penz T."/>
            <person name="Heinz E."/>
            <person name="Brunham R.C."/>
            <person name="Read T.D."/>
            <person name="Bavoil P.M."/>
            <person name="Sachse K."/>
            <person name="Kahane S."/>
            <person name="Friedman M.G."/>
            <person name="Rattei T."/>
            <person name="Myers G.S."/>
            <person name="Horn M."/>
        </authorList>
    </citation>
    <scope>NUCLEOTIDE SEQUENCE [LARGE SCALE GENOMIC DNA]</scope>
    <source>
        <strain evidence="2">UV7</strain>
    </source>
</reference>
<proteinExistence type="predicted"/>
<dbReference type="EMBL" id="FR872580">
    <property type="protein sequence ID" value="CCB87421.1"/>
    <property type="molecule type" value="Genomic_DNA"/>
</dbReference>
<dbReference type="Proteomes" id="UP000000495">
    <property type="component" value="Chromosome"/>
</dbReference>
<accession>F8L2A8</accession>
<sequence length="43" mass="4992">MTLRLKIGNFLEKDETQNCLQTTQLRINACKKRKEILNDKANG</sequence>
<dbReference type="KEGG" id="puv:PUV_24710"/>
<reference key="1">
    <citation type="journal article" date="2011" name="Mol. Biol. Evol.">
        <title>Unity in variety -- the pan-genome of the Chlamydiae.</title>
        <authorList>
            <person name="Collingro A."/>
            <person name="Tischler P."/>
            <person name="Weinmaier T."/>
            <person name="Penz T."/>
            <person name="Heinz E."/>
            <person name="Brunham R.C."/>
            <person name="Read T.D."/>
            <person name="Bavoil P.M."/>
            <person name="Sachse K."/>
            <person name="Kahane S."/>
            <person name="Friedman M.G."/>
            <person name="Rattei T."/>
            <person name="Myers G.S.A."/>
            <person name="Horn M."/>
        </authorList>
    </citation>
    <scope>NUCLEOTIDE SEQUENCE</scope>
    <source>
        <strain>UV7</strain>
    </source>
</reference>
<organism evidence="1 2">
    <name type="scientific">Parachlamydia acanthamoebae (strain UV7)</name>
    <dbReference type="NCBI Taxonomy" id="765952"/>
    <lineage>
        <taxon>Bacteria</taxon>
        <taxon>Pseudomonadati</taxon>
        <taxon>Chlamydiota</taxon>
        <taxon>Chlamydiia</taxon>
        <taxon>Parachlamydiales</taxon>
        <taxon>Parachlamydiaceae</taxon>
        <taxon>Parachlamydia</taxon>
    </lineage>
</organism>